<reference evidence="3 4" key="1">
    <citation type="journal article" date="2023" name="Hortic Res">
        <title>Pangenome of water caltrop reveals structural variations and asymmetric subgenome divergence after allopolyploidization.</title>
        <authorList>
            <person name="Zhang X."/>
            <person name="Chen Y."/>
            <person name="Wang L."/>
            <person name="Yuan Y."/>
            <person name="Fang M."/>
            <person name="Shi L."/>
            <person name="Lu R."/>
            <person name="Comes H.P."/>
            <person name="Ma Y."/>
            <person name="Chen Y."/>
            <person name="Huang G."/>
            <person name="Zhou Y."/>
            <person name="Zheng Z."/>
            <person name="Qiu Y."/>
        </authorList>
    </citation>
    <scope>NUCLEOTIDE SEQUENCE [LARGE SCALE GENOMIC DNA]</scope>
    <source>
        <tissue evidence="3">Roots</tissue>
    </source>
</reference>
<dbReference type="GO" id="GO:0005634">
    <property type="term" value="C:nucleus"/>
    <property type="evidence" value="ECO:0007669"/>
    <property type="project" value="TreeGrafter"/>
</dbReference>
<evidence type="ECO:0000313" key="3">
    <source>
        <dbReference type="EMBL" id="KAK4741329.1"/>
    </source>
</evidence>
<dbReference type="PANTHER" id="PTHR33143:SF50">
    <property type="entry name" value="PROTEIN MKS1"/>
    <property type="match status" value="1"/>
</dbReference>
<dbReference type="Pfam" id="PF05678">
    <property type="entry name" value="VQ"/>
    <property type="match status" value="1"/>
</dbReference>
<keyword evidence="4" id="KW-1185">Reference proteome</keyword>
<accession>A0AAN7GPY6</accession>
<dbReference type="Proteomes" id="UP001345219">
    <property type="component" value="Chromosome 19"/>
</dbReference>
<sequence>MDEHPRGGGVQPPPPPPPQPPPRPSPRKQLQILGPRPSPLKVRKDSHKIDKSPTRPPQLLHQAAALPPPELLQPVIIFSVSPKIIHVEESKFMSTVQRLTGLSPRPGDGAGDVSPAARLASIEMTSPNERNRGGIEVSLSDDDIMSVLEGVELGQIPGILSPAPATLHPVPAELFSPPAESQQNLSFLQDLSPFWHNSPSSALFSTPIIFSPSPSAADLFNLFVEF</sequence>
<evidence type="ECO:0000256" key="1">
    <source>
        <dbReference type="SAM" id="MobiDB-lite"/>
    </source>
</evidence>
<gene>
    <name evidence="3" type="ORF">SAY87_024917</name>
</gene>
<dbReference type="InterPro" id="IPR008889">
    <property type="entry name" value="VQ"/>
</dbReference>
<feature type="compositionally biased region" description="Pro residues" evidence="1">
    <location>
        <begin position="11"/>
        <end position="24"/>
    </location>
</feature>
<organism evidence="3 4">
    <name type="scientific">Trapa incisa</name>
    <dbReference type="NCBI Taxonomy" id="236973"/>
    <lineage>
        <taxon>Eukaryota</taxon>
        <taxon>Viridiplantae</taxon>
        <taxon>Streptophyta</taxon>
        <taxon>Embryophyta</taxon>
        <taxon>Tracheophyta</taxon>
        <taxon>Spermatophyta</taxon>
        <taxon>Magnoliopsida</taxon>
        <taxon>eudicotyledons</taxon>
        <taxon>Gunneridae</taxon>
        <taxon>Pentapetalae</taxon>
        <taxon>rosids</taxon>
        <taxon>malvids</taxon>
        <taxon>Myrtales</taxon>
        <taxon>Lythraceae</taxon>
        <taxon>Trapa</taxon>
    </lineage>
</organism>
<feature type="region of interest" description="Disordered" evidence="1">
    <location>
        <begin position="1"/>
        <end position="57"/>
    </location>
</feature>
<dbReference type="InterPro" id="IPR039607">
    <property type="entry name" value="VQ_8/17/18/20/21/25"/>
</dbReference>
<name>A0AAN7GPY6_9MYRT</name>
<comment type="caution">
    <text evidence="3">The sequence shown here is derived from an EMBL/GenBank/DDBJ whole genome shotgun (WGS) entry which is preliminary data.</text>
</comment>
<feature type="domain" description="VQ" evidence="2">
    <location>
        <begin position="80"/>
        <end position="104"/>
    </location>
</feature>
<evidence type="ECO:0000259" key="2">
    <source>
        <dbReference type="Pfam" id="PF05678"/>
    </source>
</evidence>
<evidence type="ECO:0000313" key="4">
    <source>
        <dbReference type="Proteomes" id="UP001345219"/>
    </source>
</evidence>
<dbReference type="AlphaFoldDB" id="A0AAN7GPY6"/>
<dbReference type="PANTHER" id="PTHR33143">
    <property type="entry name" value="F16F4.1 PROTEIN-RELATED"/>
    <property type="match status" value="1"/>
</dbReference>
<proteinExistence type="predicted"/>
<protein>
    <recommendedName>
        <fullName evidence="2">VQ domain-containing protein</fullName>
    </recommendedName>
</protein>
<dbReference type="EMBL" id="JAXIOK010000024">
    <property type="protein sequence ID" value="KAK4741329.1"/>
    <property type="molecule type" value="Genomic_DNA"/>
</dbReference>